<dbReference type="PANTHER" id="PTHR31609:SF1">
    <property type="entry name" value="CARBOHYDRATE DEACETYLASE"/>
    <property type="match status" value="1"/>
</dbReference>
<dbReference type="SUPFAM" id="SSF88713">
    <property type="entry name" value="Glycoside hydrolase/deacetylase"/>
    <property type="match status" value="1"/>
</dbReference>
<keyword evidence="3" id="KW-0378">Hydrolase</keyword>
<dbReference type="Proteomes" id="UP000593765">
    <property type="component" value="Chromosome"/>
</dbReference>
<dbReference type="GO" id="GO:0019213">
    <property type="term" value="F:deacetylase activity"/>
    <property type="evidence" value="ECO:0007669"/>
    <property type="project" value="TreeGrafter"/>
</dbReference>
<name>A0A7M2WXN3_9BACT</name>
<reference evidence="6 7" key="1">
    <citation type="submission" date="2020-10" db="EMBL/GenBank/DDBJ databases">
        <title>Wide distribution of Phycisphaera-like planctomycetes from WD2101 soil group in peatlands and genome analysis of the first cultivated representative.</title>
        <authorList>
            <person name="Dedysh S.N."/>
            <person name="Beletsky A.V."/>
            <person name="Ivanova A."/>
            <person name="Kulichevskaya I.S."/>
            <person name="Suzina N.E."/>
            <person name="Philippov D.A."/>
            <person name="Rakitin A.L."/>
            <person name="Mardanov A.V."/>
            <person name="Ravin N.V."/>
        </authorList>
    </citation>
    <scope>NUCLEOTIDE SEQUENCE [LARGE SCALE GENOMIC DNA]</scope>
    <source>
        <strain evidence="6 7">M1803</strain>
    </source>
</reference>
<dbReference type="Gene3D" id="3.20.20.370">
    <property type="entry name" value="Glycoside hydrolase/deacetylase"/>
    <property type="match status" value="1"/>
</dbReference>
<gene>
    <name evidence="6" type="ORF">IPV69_01985</name>
</gene>
<dbReference type="PANTHER" id="PTHR31609">
    <property type="entry name" value="YDJC DEACETYLASE FAMILY MEMBER"/>
    <property type="match status" value="1"/>
</dbReference>
<comment type="cofactor">
    <cofactor evidence="1">
        <name>Mg(2+)</name>
        <dbReference type="ChEBI" id="CHEBI:18420"/>
    </cofactor>
</comment>
<dbReference type="InterPro" id="IPR011330">
    <property type="entry name" value="Glyco_hydro/deAcase_b/a-brl"/>
</dbReference>
<dbReference type="GO" id="GO:0016787">
    <property type="term" value="F:hydrolase activity"/>
    <property type="evidence" value="ECO:0007669"/>
    <property type="project" value="UniProtKB-KW"/>
</dbReference>
<evidence type="ECO:0000313" key="7">
    <source>
        <dbReference type="Proteomes" id="UP000593765"/>
    </source>
</evidence>
<sequence length="235" mass="25833">MVKRLIVNADDFGQSPEINRGILHAHAYGIVTSTSVLVRWPAAAEVTNVVHDYPQLGLGLHVDLGEWACRNGEWYPLYRVLSEAAESSSDAVSAEVMRQLSSFRALTGKNPTHLDSHQHVHRSEPLRSILLDLGQALQIPVRHFSPDIRYVGDFYGQTGTGEPYPEGITVESLRRVIASLADGTNELCCHPGLGVDHDSPYAHERMQECNALCDPTVRHSLDAAQCCLVSFGAPR</sequence>
<keyword evidence="7" id="KW-1185">Reference proteome</keyword>
<keyword evidence="4" id="KW-0460">Magnesium</keyword>
<protein>
    <submittedName>
        <fullName evidence="6">ChbG/HpnK family deacetylase</fullName>
    </submittedName>
</protein>
<evidence type="ECO:0000256" key="2">
    <source>
        <dbReference type="ARBA" id="ARBA00022723"/>
    </source>
</evidence>
<proteinExistence type="predicted"/>
<dbReference type="KEGG" id="hbs:IPV69_01985"/>
<organism evidence="6 7">
    <name type="scientific">Humisphaera borealis</name>
    <dbReference type="NCBI Taxonomy" id="2807512"/>
    <lineage>
        <taxon>Bacteria</taxon>
        <taxon>Pseudomonadati</taxon>
        <taxon>Planctomycetota</taxon>
        <taxon>Phycisphaerae</taxon>
        <taxon>Tepidisphaerales</taxon>
        <taxon>Tepidisphaeraceae</taxon>
        <taxon>Humisphaera</taxon>
    </lineage>
</organism>
<dbReference type="Pfam" id="PF04794">
    <property type="entry name" value="YdjC"/>
    <property type="match status" value="1"/>
</dbReference>
<dbReference type="GO" id="GO:0046872">
    <property type="term" value="F:metal ion binding"/>
    <property type="evidence" value="ECO:0007669"/>
    <property type="project" value="UniProtKB-KW"/>
</dbReference>
<evidence type="ECO:0000256" key="1">
    <source>
        <dbReference type="ARBA" id="ARBA00001946"/>
    </source>
</evidence>
<keyword evidence="5" id="KW-0119">Carbohydrate metabolism</keyword>
<dbReference type="GO" id="GO:0005975">
    <property type="term" value="P:carbohydrate metabolic process"/>
    <property type="evidence" value="ECO:0007669"/>
    <property type="project" value="InterPro"/>
</dbReference>
<dbReference type="AlphaFoldDB" id="A0A7M2WXN3"/>
<evidence type="ECO:0000256" key="3">
    <source>
        <dbReference type="ARBA" id="ARBA00022801"/>
    </source>
</evidence>
<accession>A0A7M2WXN3</accession>
<evidence type="ECO:0000256" key="5">
    <source>
        <dbReference type="ARBA" id="ARBA00023277"/>
    </source>
</evidence>
<evidence type="ECO:0000256" key="4">
    <source>
        <dbReference type="ARBA" id="ARBA00022842"/>
    </source>
</evidence>
<dbReference type="InterPro" id="IPR006879">
    <property type="entry name" value="YdjC-like"/>
</dbReference>
<evidence type="ECO:0000313" key="6">
    <source>
        <dbReference type="EMBL" id="QOV90169.1"/>
    </source>
</evidence>
<dbReference type="EMBL" id="CP063458">
    <property type="protein sequence ID" value="QOV90169.1"/>
    <property type="molecule type" value="Genomic_DNA"/>
</dbReference>
<keyword evidence="2" id="KW-0479">Metal-binding</keyword>
<dbReference type="RefSeq" id="WP_206293241.1">
    <property type="nucleotide sequence ID" value="NZ_CP063458.1"/>
</dbReference>